<gene>
    <name evidence="1" type="ORF">K444DRAFT_316617</name>
</gene>
<evidence type="ECO:0000313" key="2">
    <source>
        <dbReference type="Proteomes" id="UP000235371"/>
    </source>
</evidence>
<reference evidence="1 2" key="1">
    <citation type="submission" date="2016-04" db="EMBL/GenBank/DDBJ databases">
        <title>A degradative enzymes factory behind the ericoid mycorrhizal symbiosis.</title>
        <authorList>
            <consortium name="DOE Joint Genome Institute"/>
            <person name="Martino E."/>
            <person name="Morin E."/>
            <person name="Grelet G."/>
            <person name="Kuo A."/>
            <person name="Kohler A."/>
            <person name="Daghino S."/>
            <person name="Barry K."/>
            <person name="Choi C."/>
            <person name="Cichocki N."/>
            <person name="Clum A."/>
            <person name="Copeland A."/>
            <person name="Hainaut M."/>
            <person name="Haridas S."/>
            <person name="Labutti K."/>
            <person name="Lindquist E."/>
            <person name="Lipzen A."/>
            <person name="Khouja H.-R."/>
            <person name="Murat C."/>
            <person name="Ohm R."/>
            <person name="Olson A."/>
            <person name="Spatafora J."/>
            <person name="Veneault-Fourrey C."/>
            <person name="Henrissat B."/>
            <person name="Grigoriev I."/>
            <person name="Martin F."/>
            <person name="Perotto S."/>
        </authorList>
    </citation>
    <scope>NUCLEOTIDE SEQUENCE [LARGE SCALE GENOMIC DNA]</scope>
    <source>
        <strain evidence="1 2">E</strain>
    </source>
</reference>
<dbReference type="RefSeq" id="XP_024740840.1">
    <property type="nucleotide sequence ID" value="XM_024871853.1"/>
</dbReference>
<dbReference type="OrthoDB" id="5366038at2759"/>
<organism evidence="1 2">
    <name type="scientific">Hyaloscypha bicolor E</name>
    <dbReference type="NCBI Taxonomy" id="1095630"/>
    <lineage>
        <taxon>Eukaryota</taxon>
        <taxon>Fungi</taxon>
        <taxon>Dikarya</taxon>
        <taxon>Ascomycota</taxon>
        <taxon>Pezizomycotina</taxon>
        <taxon>Leotiomycetes</taxon>
        <taxon>Helotiales</taxon>
        <taxon>Hyaloscyphaceae</taxon>
        <taxon>Hyaloscypha</taxon>
        <taxon>Hyaloscypha bicolor</taxon>
    </lineage>
</organism>
<dbReference type="AlphaFoldDB" id="A0A2J6TLP3"/>
<dbReference type="GeneID" id="36579935"/>
<dbReference type="STRING" id="1095630.A0A2J6TLP3"/>
<name>A0A2J6TLP3_9HELO</name>
<proteinExistence type="predicted"/>
<dbReference type="Proteomes" id="UP000235371">
    <property type="component" value="Unassembled WGS sequence"/>
</dbReference>
<keyword evidence="2" id="KW-1185">Reference proteome</keyword>
<sequence>MEDPPADLPTIRPPAFLSRFRPAPVHTTSPLTGYYIACGALYFGYTDDRFEACYKKGDVILPLIRKPPLYLSYLFTGNNPLCRAFRTNIRAYNYAFAFTLISYKKNTRIDFSREIQCF</sequence>
<evidence type="ECO:0000313" key="1">
    <source>
        <dbReference type="EMBL" id="PMD63936.1"/>
    </source>
</evidence>
<dbReference type="EMBL" id="KZ613777">
    <property type="protein sequence ID" value="PMD63936.1"/>
    <property type="molecule type" value="Genomic_DNA"/>
</dbReference>
<dbReference type="InParanoid" id="A0A2J6TLP3"/>
<protein>
    <submittedName>
        <fullName evidence="1">Uncharacterized protein</fullName>
    </submittedName>
</protein>
<accession>A0A2J6TLP3</accession>